<dbReference type="EMBL" id="CATOUU010001127">
    <property type="protein sequence ID" value="CAI9973842.1"/>
    <property type="molecule type" value="Genomic_DNA"/>
</dbReference>
<dbReference type="Pfam" id="PF02278">
    <property type="entry name" value="Lyase_8"/>
    <property type="match status" value="1"/>
</dbReference>
<protein>
    <submittedName>
        <fullName evidence="9">Polysaccharide lyase 8 family protein</fullName>
    </submittedName>
    <submittedName>
        <fullName evidence="10">Polysaccharide_lyase 8 family protein</fullName>
    </submittedName>
</protein>
<keyword evidence="4" id="KW-0812">Transmembrane</keyword>
<keyword evidence="4" id="KW-1133">Transmembrane helix</keyword>
<dbReference type="EMBL" id="CAXDID020000629">
    <property type="protein sequence ID" value="CAL6107143.1"/>
    <property type="molecule type" value="Genomic_DNA"/>
</dbReference>
<feature type="transmembrane region" description="Helical" evidence="4">
    <location>
        <begin position="766"/>
        <end position="787"/>
    </location>
</feature>
<dbReference type="EMBL" id="CAXDID020000393">
    <property type="protein sequence ID" value="CAL6086426.1"/>
    <property type="molecule type" value="Genomic_DNA"/>
</dbReference>
<evidence type="ECO:0000313" key="10">
    <source>
        <dbReference type="EMBL" id="CAL6086426.1"/>
    </source>
</evidence>
<dbReference type="InterPro" id="IPR014718">
    <property type="entry name" value="GH-type_carb-bd"/>
</dbReference>
<evidence type="ECO:0000256" key="2">
    <source>
        <dbReference type="ARBA" id="ARBA00022729"/>
    </source>
</evidence>
<reference evidence="10 12" key="2">
    <citation type="submission" date="2024-07" db="EMBL/GenBank/DDBJ databases">
        <authorList>
            <person name="Akdeniz Z."/>
        </authorList>
    </citation>
    <scope>NUCLEOTIDE SEQUENCE [LARGE SCALE GENOMIC DNA]</scope>
</reference>
<dbReference type="Gene3D" id="2.60.220.10">
    <property type="entry name" value="Polysaccharide lyase family 8-like, C-terminal"/>
    <property type="match status" value="1"/>
</dbReference>
<dbReference type="GO" id="GO:0030246">
    <property type="term" value="F:carbohydrate binding"/>
    <property type="evidence" value="ECO:0007669"/>
    <property type="project" value="InterPro"/>
</dbReference>
<sequence length="814" mass="91464">MGITADQLKDINIILQNKKDALTQNNYNSISSPWTITSYQNAATSYLNSMVYTTDRTYLWSSYKNMEQGPQLQSTVNNLLAIATAYATTPYKNYTNIHFQNATTLNILSQALDFVFTTYYKADLAKLSPPLSGTTQNWWEWQIGIPDVLGNIIVLIQNSISPELMNKFLTSSKRFLPNPGFFGNLSGSICSKPVVSTGGNLVDTARICFLRGLISQNITESDTSFHAMDHILDFVTISDGFYKDYSFIQHSTIVSSSSYGNTLFSGITALITILQGNSMYHFSKSGFANICEYIMQAETPLMYNGQMMNMVNGRGVSRKEQEYVICKYFVGMIAVLSKQASTKQMQLQMRNIVKHHINKAKPHYDELGIYNQARTIMIEILNDTTIPATQPEFLHRRYSSMARVVHRRDNYAFAISMHSYKVGDYESINGENLHGWYTGDGMEYLYSNYQQQFTDFFPTVDPYLLQGTTELTVARNNSEVDGVRKSKMSNATFVGGTDLNGIGVVGMEFYNYNYKLGGFRSWFMFDQSVMIIANYNSTENYRSTFLNRQLGSLDQKVFVDSKMITNDLKQYTCNKLFVEGTGVNDSIGIIFLKPTQIFIKKELRTGDWNQIGTSSGAVQRNFVTGYVEKTNAFLELQYVIVFGCNQTEFDLVNQNDYQVVSQNSSMHIIKHTENNVTYEAANIFNLTAGQSVSINNFKINSNASVLIRTADIVQISISDPTQKQMTLNFTHNDQEQMVNVTSTEGASLIFDYAIKNNQNKCGVGCAAGVSIAVIILVVGGVAGIFVYKKKVVTPTNIPKRIKNTKVKAGTEMFI</sequence>
<dbReference type="InterPro" id="IPR038970">
    <property type="entry name" value="Lyase_8"/>
</dbReference>
<dbReference type="InterPro" id="IPR012970">
    <property type="entry name" value="Lyase_8_alpha_N"/>
</dbReference>
<dbReference type="InterPro" id="IPR004103">
    <property type="entry name" value="Lyase_8_C"/>
</dbReference>
<comment type="caution">
    <text evidence="9">The sequence shown here is derived from an EMBL/GenBank/DDBJ whole genome shotgun (WGS) entry which is preliminary data.</text>
</comment>
<evidence type="ECO:0000256" key="3">
    <source>
        <dbReference type="ARBA" id="ARBA00023239"/>
    </source>
</evidence>
<dbReference type="InterPro" id="IPR003159">
    <property type="entry name" value="Lyase_8_central_dom"/>
</dbReference>
<dbReference type="Pfam" id="PF08124">
    <property type="entry name" value="Lyase_8_N"/>
    <property type="match status" value="1"/>
</dbReference>
<feature type="domain" description="Polysaccharide lyase family 8 C-terminal" evidence="6">
    <location>
        <begin position="658"/>
        <end position="727"/>
    </location>
</feature>
<keyword evidence="12" id="KW-1185">Reference proteome</keyword>
<name>A0AA86V2Q0_9EUKA</name>
<keyword evidence="3 9" id="KW-0456">Lyase</keyword>
<feature type="domain" description="Polysaccharide lyase family 8 central" evidence="5">
    <location>
        <begin position="395"/>
        <end position="641"/>
    </location>
</feature>
<keyword evidence="4" id="KW-0472">Membrane</keyword>
<dbReference type="PANTHER" id="PTHR38481:SF1">
    <property type="entry name" value="HYALURONATE LYASE"/>
    <property type="match status" value="1"/>
</dbReference>
<dbReference type="SUPFAM" id="SSF74650">
    <property type="entry name" value="Galactose mutarotase-like"/>
    <property type="match status" value="1"/>
</dbReference>
<comment type="similarity">
    <text evidence="1">Belongs to the polysaccharide lyase 8 family.</text>
</comment>
<dbReference type="PANTHER" id="PTHR38481">
    <property type="entry name" value="HYALURONATE LYASE"/>
    <property type="match status" value="1"/>
</dbReference>
<evidence type="ECO:0000259" key="7">
    <source>
        <dbReference type="Pfam" id="PF08124"/>
    </source>
</evidence>
<dbReference type="InterPro" id="IPR011013">
    <property type="entry name" value="Gal_mutarotase_sf_dom"/>
</dbReference>
<dbReference type="EMBL" id="CATOUU010000008">
    <property type="protein sequence ID" value="CAI9912861.1"/>
    <property type="molecule type" value="Genomic_DNA"/>
</dbReference>
<dbReference type="SUPFAM" id="SSF49863">
    <property type="entry name" value="Hyaluronate lyase-like, C-terminal domain"/>
    <property type="match status" value="1"/>
</dbReference>
<dbReference type="Gene3D" id="1.50.10.100">
    <property type="entry name" value="Chondroitin AC/alginate lyase"/>
    <property type="match status" value="1"/>
</dbReference>
<proteinExistence type="inferred from homology"/>
<dbReference type="InterPro" id="IPR011071">
    <property type="entry name" value="Lyase_8-like_C"/>
</dbReference>
<dbReference type="GO" id="GO:0005975">
    <property type="term" value="P:carbohydrate metabolic process"/>
    <property type="evidence" value="ECO:0007669"/>
    <property type="project" value="InterPro"/>
</dbReference>
<dbReference type="InterPro" id="IPR008929">
    <property type="entry name" value="Chondroitin_lyas"/>
</dbReference>
<keyword evidence="2" id="KW-0732">Signal</keyword>
<dbReference type="GO" id="GO:0016837">
    <property type="term" value="F:carbon-oxygen lyase activity, acting on polysaccharides"/>
    <property type="evidence" value="ECO:0007669"/>
    <property type="project" value="UniProtKB-ARBA"/>
</dbReference>
<evidence type="ECO:0000313" key="8">
    <source>
        <dbReference type="EMBL" id="CAI9912861.1"/>
    </source>
</evidence>
<evidence type="ECO:0000313" key="9">
    <source>
        <dbReference type="EMBL" id="CAI9973842.1"/>
    </source>
</evidence>
<dbReference type="AlphaFoldDB" id="A0AA86V2Q0"/>
<evidence type="ECO:0000256" key="1">
    <source>
        <dbReference type="ARBA" id="ARBA00006699"/>
    </source>
</evidence>
<dbReference type="Pfam" id="PF02884">
    <property type="entry name" value="Lyase_8_C"/>
    <property type="match status" value="1"/>
</dbReference>
<evidence type="ECO:0000313" key="11">
    <source>
        <dbReference type="EMBL" id="CAL6107143.1"/>
    </source>
</evidence>
<evidence type="ECO:0000313" key="12">
    <source>
        <dbReference type="Proteomes" id="UP001642409"/>
    </source>
</evidence>
<dbReference type="SUPFAM" id="SSF48230">
    <property type="entry name" value="Chondroitin AC/alginate lyase"/>
    <property type="match status" value="1"/>
</dbReference>
<reference evidence="9" key="1">
    <citation type="submission" date="2023-06" db="EMBL/GenBank/DDBJ databases">
        <authorList>
            <person name="Kurt Z."/>
        </authorList>
    </citation>
    <scope>NUCLEOTIDE SEQUENCE</scope>
</reference>
<dbReference type="GO" id="GO:0005576">
    <property type="term" value="C:extracellular region"/>
    <property type="evidence" value="ECO:0007669"/>
    <property type="project" value="InterPro"/>
</dbReference>
<organism evidence="9">
    <name type="scientific">Hexamita inflata</name>
    <dbReference type="NCBI Taxonomy" id="28002"/>
    <lineage>
        <taxon>Eukaryota</taxon>
        <taxon>Metamonada</taxon>
        <taxon>Diplomonadida</taxon>
        <taxon>Hexamitidae</taxon>
        <taxon>Hexamitinae</taxon>
        <taxon>Hexamita</taxon>
    </lineage>
</organism>
<evidence type="ECO:0000256" key="4">
    <source>
        <dbReference type="SAM" id="Phobius"/>
    </source>
</evidence>
<gene>
    <name evidence="8" type="ORF">HINF_LOCUS506</name>
    <name evidence="9" type="ORF">HINF_LOCUS61487</name>
    <name evidence="10" type="ORF">HINF_LOCUS63158</name>
    <name evidence="11" type="ORF">HINF_LOCUS74306</name>
</gene>
<evidence type="ECO:0000259" key="6">
    <source>
        <dbReference type="Pfam" id="PF02884"/>
    </source>
</evidence>
<dbReference type="Proteomes" id="UP001642409">
    <property type="component" value="Unassembled WGS sequence"/>
</dbReference>
<dbReference type="Gene3D" id="2.70.98.10">
    <property type="match status" value="1"/>
</dbReference>
<feature type="domain" description="Polysaccharide lyase 8 N-terminal alpha-helical" evidence="7">
    <location>
        <begin position="37"/>
        <end position="353"/>
    </location>
</feature>
<accession>A0AA86V2Q0</accession>
<evidence type="ECO:0000259" key="5">
    <source>
        <dbReference type="Pfam" id="PF02278"/>
    </source>
</evidence>